<evidence type="ECO:0000313" key="8">
    <source>
        <dbReference type="Proteomes" id="UP000673975"/>
    </source>
</evidence>
<sequence>MKTGKHRNKSRQVTFVGKLRELFSDTLVYGISSVLARFINYLLVPFYTKYFDPAAYGIIGLIFGAIVFLNVLFTFGMESSYLRYGADREKARNVFKTIQLSLFGGASLLVLVTWIFMPLLAPLLGLEGSAAQAAAASDPGIQAAAGTGTAGLITMSGEHLFYLMLAILWLDALCMVPFAELRLIRKSYTYAFIRLFNVIINVCLNVYLVVFAGWGIEAVLVSNAVASFVTMIILAWFTRHMYQGKWDTAVIKRALWFGLPYIPAGISHAVNEVLSRFAVNNMPQSTIDRLYGSHYNADDITGIFNACIKISVFMLLAVQMFRMAWLPFFMRQSGSDDARKTFAEVFTWFNIAAAVVYIGVGLFVEQIVQIRIPVLDGTLIDERYWMGLYIVPWLLLAYWFQGWFLNFMAGVFIREKMWHLSGITIIGALITLAGNMMLVPVFGMQGAVWVAVFCFLSMAMLMYVLTQSVYKVPYKIGKSVAIVLFSGSVVALGHGFATDFFEPLFAKMVLFILSLLLLVTIGMAERRQEV</sequence>
<feature type="transmembrane region" description="Helical" evidence="6">
    <location>
        <begin position="504"/>
        <end position="524"/>
    </location>
</feature>
<gene>
    <name evidence="7" type="ORF">NATSA_12290</name>
</gene>
<dbReference type="PANTHER" id="PTHR30250:SF11">
    <property type="entry name" value="O-ANTIGEN TRANSPORTER-RELATED"/>
    <property type="match status" value="1"/>
</dbReference>
<feature type="transmembrane region" description="Helical" evidence="6">
    <location>
        <begin position="97"/>
        <end position="117"/>
    </location>
</feature>
<dbReference type="EMBL" id="JAFIDN010000010">
    <property type="protein sequence ID" value="MBP3193449.1"/>
    <property type="molecule type" value="Genomic_DNA"/>
</dbReference>
<dbReference type="PANTHER" id="PTHR30250">
    <property type="entry name" value="PST FAMILY PREDICTED COLANIC ACID TRANSPORTER"/>
    <property type="match status" value="1"/>
</dbReference>
<keyword evidence="8" id="KW-1185">Reference proteome</keyword>
<dbReference type="InterPro" id="IPR050833">
    <property type="entry name" value="Poly_Biosynth_Transport"/>
</dbReference>
<accession>A0A8J7UXL1</accession>
<feature type="transmembrane region" description="Helical" evidence="6">
    <location>
        <begin position="160"/>
        <end position="179"/>
    </location>
</feature>
<evidence type="ECO:0000256" key="5">
    <source>
        <dbReference type="ARBA" id="ARBA00023136"/>
    </source>
</evidence>
<keyword evidence="5 6" id="KW-0472">Membrane</keyword>
<evidence type="ECO:0000256" key="2">
    <source>
        <dbReference type="ARBA" id="ARBA00022475"/>
    </source>
</evidence>
<name>A0A8J7UXL1_9BACT</name>
<feature type="transmembrane region" description="Helical" evidence="6">
    <location>
        <begin position="342"/>
        <end position="364"/>
    </location>
</feature>
<feature type="transmembrane region" description="Helical" evidence="6">
    <location>
        <begin position="191"/>
        <end position="214"/>
    </location>
</feature>
<evidence type="ECO:0000313" key="7">
    <source>
        <dbReference type="EMBL" id="MBP3193449.1"/>
    </source>
</evidence>
<feature type="transmembrane region" description="Helical" evidence="6">
    <location>
        <begin position="417"/>
        <end position="441"/>
    </location>
</feature>
<feature type="transmembrane region" description="Helical" evidence="6">
    <location>
        <begin position="384"/>
        <end position="405"/>
    </location>
</feature>
<reference evidence="7" key="1">
    <citation type="submission" date="2021-02" db="EMBL/GenBank/DDBJ databases">
        <title>Natronogracilivirga saccharolytica gen. nov. sp. nov. a new anaerobic, haloalkiliphilic carbohydrate-fermenting bacterium from soda lake and proposing of Cyclonatronumiaceae fam. nov. in the phylum Balneolaeota.</title>
        <authorList>
            <person name="Zhilina T.N."/>
            <person name="Sorokin D.Y."/>
            <person name="Zavarzina D.G."/>
            <person name="Toshchakov S.V."/>
            <person name="Kublanov I.V."/>
        </authorList>
    </citation>
    <scope>NUCLEOTIDE SEQUENCE</scope>
    <source>
        <strain evidence="7">Z-1702</strain>
    </source>
</reference>
<feature type="transmembrane region" description="Helical" evidence="6">
    <location>
        <begin position="54"/>
        <end position="76"/>
    </location>
</feature>
<dbReference type="Pfam" id="PF13440">
    <property type="entry name" value="Polysacc_synt_3"/>
    <property type="match status" value="1"/>
</dbReference>
<keyword evidence="3 6" id="KW-0812">Transmembrane</keyword>
<evidence type="ECO:0000256" key="4">
    <source>
        <dbReference type="ARBA" id="ARBA00022989"/>
    </source>
</evidence>
<feature type="transmembrane region" description="Helical" evidence="6">
    <location>
        <begin position="300"/>
        <end position="321"/>
    </location>
</feature>
<comment type="subcellular location">
    <subcellularLocation>
        <location evidence="1">Cell membrane</location>
        <topology evidence="1">Multi-pass membrane protein</topology>
    </subcellularLocation>
</comment>
<dbReference type="GO" id="GO:0005886">
    <property type="term" value="C:plasma membrane"/>
    <property type="evidence" value="ECO:0007669"/>
    <property type="project" value="UniProtKB-SubCell"/>
</dbReference>
<feature type="transmembrane region" description="Helical" evidence="6">
    <location>
        <begin position="220"/>
        <end position="238"/>
    </location>
</feature>
<keyword evidence="2" id="KW-1003">Cell membrane</keyword>
<evidence type="ECO:0000256" key="1">
    <source>
        <dbReference type="ARBA" id="ARBA00004651"/>
    </source>
</evidence>
<feature type="transmembrane region" description="Helical" evidence="6">
    <location>
        <begin position="27"/>
        <end position="48"/>
    </location>
</feature>
<keyword evidence="4 6" id="KW-1133">Transmembrane helix</keyword>
<feature type="transmembrane region" description="Helical" evidence="6">
    <location>
        <begin position="250"/>
        <end position="270"/>
    </location>
</feature>
<dbReference type="AlphaFoldDB" id="A0A8J7UXL1"/>
<organism evidence="7 8">
    <name type="scientific">Natronogracilivirga saccharolytica</name>
    <dbReference type="NCBI Taxonomy" id="2812953"/>
    <lineage>
        <taxon>Bacteria</taxon>
        <taxon>Pseudomonadati</taxon>
        <taxon>Balneolota</taxon>
        <taxon>Balneolia</taxon>
        <taxon>Balneolales</taxon>
        <taxon>Cyclonatronaceae</taxon>
        <taxon>Natronogracilivirga</taxon>
    </lineage>
</organism>
<feature type="transmembrane region" description="Helical" evidence="6">
    <location>
        <begin position="447"/>
        <end position="465"/>
    </location>
</feature>
<dbReference type="RefSeq" id="WP_210512904.1">
    <property type="nucleotide sequence ID" value="NZ_JAFIDN010000010.1"/>
</dbReference>
<dbReference type="Proteomes" id="UP000673975">
    <property type="component" value="Unassembled WGS sequence"/>
</dbReference>
<comment type="caution">
    <text evidence="7">The sequence shown here is derived from an EMBL/GenBank/DDBJ whole genome shotgun (WGS) entry which is preliminary data.</text>
</comment>
<protein>
    <submittedName>
        <fullName evidence="7">Oligosaccharide flippase family protein</fullName>
    </submittedName>
</protein>
<feature type="transmembrane region" description="Helical" evidence="6">
    <location>
        <begin position="477"/>
        <end position="498"/>
    </location>
</feature>
<evidence type="ECO:0000256" key="3">
    <source>
        <dbReference type="ARBA" id="ARBA00022692"/>
    </source>
</evidence>
<proteinExistence type="predicted"/>
<evidence type="ECO:0000256" key="6">
    <source>
        <dbReference type="SAM" id="Phobius"/>
    </source>
</evidence>